<dbReference type="InterPro" id="IPR013783">
    <property type="entry name" value="Ig-like_fold"/>
</dbReference>
<organism evidence="2">
    <name type="scientific">marine sediment metagenome</name>
    <dbReference type="NCBI Taxonomy" id="412755"/>
    <lineage>
        <taxon>unclassified sequences</taxon>
        <taxon>metagenomes</taxon>
        <taxon>ecological metagenomes</taxon>
    </lineage>
</organism>
<gene>
    <name evidence="2" type="ORF">LCGC14_0699250</name>
</gene>
<dbReference type="InterPro" id="IPR011050">
    <property type="entry name" value="Pectin_lyase_fold/virulence"/>
</dbReference>
<sequence length="844" mass="86709">MKGKLGAMGRVALALVLALVLVLVPMDKPVLANVGESTVTLSSYLAEATDVEHTISFNLGASLPTGGSITIDFDDAYVSPATVADNDVTVDGAGLPSASVVITQGTDTWEITLPTAISTATNPVAVVITSAAGLDNPVATTYTLFVETSAEDTPVESADYEIVLLPTVTALKPDYGNVGDTMWVEVEGDGYTGDDTTNASTTTISFGSGITVVSTKFISAVEIDVQITITAPGAPNVLATSPVVGEGTVGDTFTSGVVGTGQVDVWNTYDITADPFVAGTLEFDSDGSNPFDTITAALVAADTDDTLIVHAATYNEQVAIASGRDRLTLIGNSATDTIIQAPSGIITTINVASESVTIRGFWIKAPLGSSQQAVISVGSGGQGTSSIPGVIEDNKLEGVDPGSAFANIVLLETTDYWDIKDNEFVDGRSSIAFNGADNILVSGNTISDGGVGSTENSADVTLSGNQFTDAGIGLATSASNFAIVYNTITGANSGIKIWGTGSIPTVYVRYNNISGNTNYGIEGSTGSATLDAKYNWWGASGGPGGGGLGTGDNVTGLVDYEPWLTTVQATAVSNGIAYHGSIYPLASGWNTLSVPLALDSNFDTLDEIVTLGDFIVLSGASQNYLGGYYFDAAGGLGWQPLTGTHQLKPGDAVYVKMGAAASFPMLYSGVFSLPTVSLSAGWNLIGSAFGIDKTTNIAAWAMSFPYGLGDVVVPTTPNGFRYVATADSGSSDSAEPTWLTTEGDTVTDSGITWTTVYGDVDYGIADTTDTDDGDKAVDAVLASLGDNASVVISPSMPGQTLAWATVASDNSIDMIVGEGYWVYMTAPATLAGLEVTPIYWINLP</sequence>
<dbReference type="SUPFAM" id="SSF51126">
    <property type="entry name" value="Pectin lyase-like"/>
    <property type="match status" value="1"/>
</dbReference>
<dbReference type="Pfam" id="PF13229">
    <property type="entry name" value="Beta_helix"/>
    <property type="match status" value="1"/>
</dbReference>
<dbReference type="AlphaFoldDB" id="A0A0F9TR32"/>
<evidence type="ECO:0000259" key="1">
    <source>
        <dbReference type="Pfam" id="PF13229"/>
    </source>
</evidence>
<dbReference type="InterPro" id="IPR039448">
    <property type="entry name" value="Beta_helix"/>
</dbReference>
<dbReference type="Gene3D" id="2.160.20.10">
    <property type="entry name" value="Single-stranded right-handed beta-helix, Pectin lyase-like"/>
    <property type="match status" value="2"/>
</dbReference>
<reference evidence="2" key="1">
    <citation type="journal article" date="2015" name="Nature">
        <title>Complex archaea that bridge the gap between prokaryotes and eukaryotes.</title>
        <authorList>
            <person name="Spang A."/>
            <person name="Saw J.H."/>
            <person name="Jorgensen S.L."/>
            <person name="Zaremba-Niedzwiedzka K."/>
            <person name="Martijn J."/>
            <person name="Lind A.E."/>
            <person name="van Eijk R."/>
            <person name="Schleper C."/>
            <person name="Guy L."/>
            <person name="Ettema T.J."/>
        </authorList>
    </citation>
    <scope>NUCLEOTIDE SEQUENCE</scope>
</reference>
<name>A0A0F9TR32_9ZZZZ</name>
<dbReference type="Gene3D" id="2.60.40.10">
    <property type="entry name" value="Immunoglobulins"/>
    <property type="match status" value="1"/>
</dbReference>
<dbReference type="InterPro" id="IPR012334">
    <property type="entry name" value="Pectin_lyas_fold"/>
</dbReference>
<proteinExistence type="predicted"/>
<comment type="caution">
    <text evidence="2">The sequence shown here is derived from an EMBL/GenBank/DDBJ whole genome shotgun (WGS) entry which is preliminary data.</text>
</comment>
<feature type="domain" description="Right handed beta helix" evidence="1">
    <location>
        <begin position="391"/>
        <end position="528"/>
    </location>
</feature>
<accession>A0A0F9TR32</accession>
<dbReference type="SMART" id="SM00710">
    <property type="entry name" value="PbH1"/>
    <property type="match status" value="5"/>
</dbReference>
<evidence type="ECO:0000313" key="2">
    <source>
        <dbReference type="EMBL" id="KKN43833.1"/>
    </source>
</evidence>
<protein>
    <recommendedName>
        <fullName evidence="1">Right handed beta helix domain-containing protein</fullName>
    </recommendedName>
</protein>
<dbReference type="EMBL" id="LAZR01001485">
    <property type="protein sequence ID" value="KKN43833.1"/>
    <property type="molecule type" value="Genomic_DNA"/>
</dbReference>
<dbReference type="InterPro" id="IPR006626">
    <property type="entry name" value="PbH1"/>
</dbReference>